<accession>G2XDP2</accession>
<feature type="region of interest" description="Disordered" evidence="1">
    <location>
        <begin position="80"/>
        <end position="106"/>
    </location>
</feature>
<dbReference type="HOGENOM" id="CLU_641238_0_0_1"/>
<organism evidence="2 3">
    <name type="scientific">Verticillium dahliae (strain VdLs.17 / ATCC MYA-4575 / FGSC 10137)</name>
    <name type="common">Verticillium wilt</name>
    <dbReference type="NCBI Taxonomy" id="498257"/>
    <lineage>
        <taxon>Eukaryota</taxon>
        <taxon>Fungi</taxon>
        <taxon>Dikarya</taxon>
        <taxon>Ascomycota</taxon>
        <taxon>Pezizomycotina</taxon>
        <taxon>Sordariomycetes</taxon>
        <taxon>Hypocreomycetidae</taxon>
        <taxon>Glomerellales</taxon>
        <taxon>Plectosphaerellaceae</taxon>
        <taxon>Verticillium</taxon>
    </lineage>
</organism>
<dbReference type="EMBL" id="DS572713">
    <property type="protein sequence ID" value="EGY17110.1"/>
    <property type="molecule type" value="Genomic_DNA"/>
</dbReference>
<dbReference type="OrthoDB" id="4843251at2759"/>
<keyword evidence="3" id="KW-1185">Reference proteome</keyword>
<feature type="compositionally biased region" description="Basic and acidic residues" evidence="1">
    <location>
        <begin position="199"/>
        <end position="209"/>
    </location>
</feature>
<dbReference type="KEGG" id="vda:VDAG_08274"/>
<dbReference type="eggNOG" id="ENOG502T396">
    <property type="taxonomic scope" value="Eukaryota"/>
</dbReference>
<dbReference type="OMA" id="RTHMDDE"/>
<protein>
    <submittedName>
        <fullName evidence="2">Uncharacterized protein</fullName>
    </submittedName>
</protein>
<name>G2XDP2_VERDV</name>
<evidence type="ECO:0000256" key="1">
    <source>
        <dbReference type="SAM" id="MobiDB-lite"/>
    </source>
</evidence>
<dbReference type="AlphaFoldDB" id="G2XDP2"/>
<feature type="compositionally biased region" description="Low complexity" evidence="1">
    <location>
        <begin position="282"/>
        <end position="294"/>
    </location>
</feature>
<dbReference type="InParanoid" id="G2XDP2"/>
<proteinExistence type="predicted"/>
<feature type="compositionally biased region" description="Polar residues" evidence="1">
    <location>
        <begin position="256"/>
        <end position="267"/>
    </location>
</feature>
<dbReference type="Proteomes" id="UP000001611">
    <property type="component" value="Chromosome 6"/>
</dbReference>
<gene>
    <name evidence="2" type="ORF">VDAG_08274</name>
</gene>
<evidence type="ECO:0000313" key="3">
    <source>
        <dbReference type="Proteomes" id="UP000001611"/>
    </source>
</evidence>
<sequence length="508" mass="55311">MARIKLPGRTPKAMQHVFGRIKSEAQAALDSNSSLISREIRPASKKRNHMADEESVGDRGTRKFAVSRVNCLVDASATHDMSSHLGGLNDRPRGRSLLSLGRNDDDDASDAELEFEALAFSSIQRQPYSQRASTLPLSKPQTPPSIMAVVSQESDEAKHLIPRPLSQRSSAERNVRSQSAILREQAGAEDEDEVSMSIEHLDEILEPPRRPGRRSRNSSSRDAIEEETPSGRNKRQRIDRAGRTPGAVIPPRLSSAKPSLTAVSSSPMFAKPPVRRRESGTVPSSSPLVSIPVSAQAPVREKTNGTNDSVASDSTRSTGAYLATIDPVFGRHIAAAAARLPIVVTTIESQNTDLDLKIDAQTRHLAKLFSDAEAETVEELRDRLSITSAEQAAAQTELEAQEQNVASLRGIRDRLVGEYHGLTDKTRKELAGSMELALVQATDDCKAADAALRACQARVEKLDRSKAEILQAQEKLEDEHARRTESQAVYDALRVCTARGLFNMGGVA</sequence>
<dbReference type="GeneID" id="20709737"/>
<feature type="compositionally biased region" description="Polar residues" evidence="1">
    <location>
        <begin position="304"/>
        <end position="314"/>
    </location>
</feature>
<reference evidence="2 3" key="1">
    <citation type="submission" date="2008-03" db="EMBL/GenBank/DDBJ databases">
        <title>The Genome Sequence of Verticillium dahliae VdLs.17.</title>
        <authorList>
            <consortium name="The Broad Institute Genome Sequencing Platform"/>
            <person name="Ma L.-J.J."/>
            <person name="Klosterman S.J."/>
            <person name="Subbarao K."/>
            <person name="Dobinson K."/>
            <person name="Veronese P."/>
            <person name="Kang S."/>
            <person name="Gold S.E."/>
            <person name="Young S."/>
            <person name="Jaffe D."/>
            <person name="Gnerre S."/>
            <person name="Berlin A."/>
            <person name="Heiman D."/>
            <person name="Hepburn T."/>
            <person name="Sykes S."/>
            <person name="Alvarado L."/>
            <person name="Kodira C.D."/>
            <person name="Lander E."/>
            <person name="Galagan J."/>
            <person name="Nusbaum C."/>
            <person name="Birren B."/>
        </authorList>
    </citation>
    <scope>NUCLEOTIDE SEQUENCE [LARGE SCALE GENOMIC DNA]</scope>
    <source>
        <strain evidence="3">VdLs.17 / ATCC MYA-4575 / FGSC 10137</strain>
    </source>
</reference>
<evidence type="ECO:0000313" key="2">
    <source>
        <dbReference type="EMBL" id="EGY17110.1"/>
    </source>
</evidence>
<feature type="region of interest" description="Disordered" evidence="1">
    <location>
        <begin position="151"/>
        <end position="314"/>
    </location>
</feature>
<dbReference type="RefSeq" id="XP_009655946.1">
    <property type="nucleotide sequence ID" value="XM_009657651.1"/>
</dbReference>